<evidence type="ECO:0000256" key="4">
    <source>
        <dbReference type="ARBA" id="ARBA00034617"/>
    </source>
</evidence>
<evidence type="ECO:0000256" key="5">
    <source>
        <dbReference type="ARBA" id="ARBA00034808"/>
    </source>
</evidence>
<dbReference type="EMBL" id="PGCI01000324">
    <property type="protein sequence ID" value="PLW29641.1"/>
    <property type="molecule type" value="Genomic_DNA"/>
</dbReference>
<reference evidence="6 7" key="1">
    <citation type="submission" date="2017-11" db="EMBL/GenBank/DDBJ databases">
        <title>De novo assembly and phasing of dikaryotic genomes from two isolates of Puccinia coronata f. sp. avenae, the causal agent of oat crown rust.</title>
        <authorList>
            <person name="Miller M.E."/>
            <person name="Zhang Y."/>
            <person name="Omidvar V."/>
            <person name="Sperschneider J."/>
            <person name="Schwessinger B."/>
            <person name="Raley C."/>
            <person name="Palmer J.M."/>
            <person name="Garnica D."/>
            <person name="Upadhyaya N."/>
            <person name="Rathjen J."/>
            <person name="Taylor J.M."/>
            <person name="Park R.F."/>
            <person name="Dodds P.N."/>
            <person name="Hirsch C.D."/>
            <person name="Kianian S.F."/>
            <person name="Figueroa M."/>
        </authorList>
    </citation>
    <scope>NUCLEOTIDE SEQUENCE [LARGE SCALE GENOMIC DNA]</scope>
    <source>
        <strain evidence="6">12SD80</strain>
    </source>
</reference>
<protein>
    <recommendedName>
        <fullName evidence="5">DNA 3'-5' helicase</fullName>
        <ecNumber evidence="5">5.6.2.4</ecNumber>
    </recommendedName>
</protein>
<dbReference type="Proteomes" id="UP000235392">
    <property type="component" value="Unassembled WGS sequence"/>
</dbReference>
<dbReference type="GO" id="GO:0005694">
    <property type="term" value="C:chromosome"/>
    <property type="evidence" value="ECO:0007669"/>
    <property type="project" value="TreeGrafter"/>
</dbReference>
<keyword evidence="2" id="KW-0238">DNA-binding</keyword>
<dbReference type="GO" id="GO:0005737">
    <property type="term" value="C:cytoplasm"/>
    <property type="evidence" value="ECO:0007669"/>
    <property type="project" value="TreeGrafter"/>
</dbReference>
<dbReference type="GO" id="GO:0043138">
    <property type="term" value="F:3'-5' DNA helicase activity"/>
    <property type="evidence" value="ECO:0007669"/>
    <property type="project" value="UniProtKB-EC"/>
</dbReference>
<dbReference type="Gene3D" id="3.40.50.300">
    <property type="entry name" value="P-loop containing nucleotide triphosphate hydrolases"/>
    <property type="match status" value="1"/>
</dbReference>
<comment type="caution">
    <text evidence="6">The sequence shown here is derived from an EMBL/GenBank/DDBJ whole genome shotgun (WGS) entry which is preliminary data.</text>
</comment>
<evidence type="ECO:0000256" key="3">
    <source>
        <dbReference type="ARBA" id="ARBA00023235"/>
    </source>
</evidence>
<dbReference type="AlphaFoldDB" id="A0A2N5TVW8"/>
<dbReference type="InterPro" id="IPR027417">
    <property type="entry name" value="P-loop_NTPase"/>
</dbReference>
<dbReference type="SUPFAM" id="SSF52540">
    <property type="entry name" value="P-loop containing nucleoside triphosphate hydrolases"/>
    <property type="match status" value="1"/>
</dbReference>
<dbReference type="PANTHER" id="PTHR13710">
    <property type="entry name" value="DNA HELICASE RECQ FAMILY MEMBER"/>
    <property type="match status" value="1"/>
</dbReference>
<evidence type="ECO:0000313" key="7">
    <source>
        <dbReference type="Proteomes" id="UP000235392"/>
    </source>
</evidence>
<organism evidence="6 7">
    <name type="scientific">Puccinia coronata f. sp. avenae</name>
    <dbReference type="NCBI Taxonomy" id="200324"/>
    <lineage>
        <taxon>Eukaryota</taxon>
        <taxon>Fungi</taxon>
        <taxon>Dikarya</taxon>
        <taxon>Basidiomycota</taxon>
        <taxon>Pucciniomycotina</taxon>
        <taxon>Pucciniomycetes</taxon>
        <taxon>Pucciniales</taxon>
        <taxon>Pucciniaceae</taxon>
        <taxon>Puccinia</taxon>
    </lineage>
</organism>
<dbReference type="GO" id="GO:0009378">
    <property type="term" value="F:four-way junction helicase activity"/>
    <property type="evidence" value="ECO:0007669"/>
    <property type="project" value="TreeGrafter"/>
</dbReference>
<name>A0A2N5TVW8_9BASI</name>
<dbReference type="GO" id="GO:0000724">
    <property type="term" value="P:double-strand break repair via homologous recombination"/>
    <property type="evidence" value="ECO:0007669"/>
    <property type="project" value="TreeGrafter"/>
</dbReference>
<evidence type="ECO:0000256" key="1">
    <source>
        <dbReference type="ARBA" id="ARBA00005446"/>
    </source>
</evidence>
<dbReference type="EC" id="5.6.2.4" evidence="5"/>
<keyword evidence="3" id="KW-0413">Isomerase</keyword>
<sequence length="209" mass="23810">MLPNPNRFLLSTNTPPLTQRSWSATGINPFKKVFNMKDQTLKEHIADVANQFYGQPAKSLRIDTMANLVMGCNTFLLAGTGIGKSRMAKIYYKLIPRKKRAVLLVLNPLDSLGNNQVFEKEQAGFTAINLYKLNFNKIAADDIAKGVYHFVYMSPEIFLNNKMWENVYLSLTFQNRLGLVALQTFVILPKEKLMFGLSKMLNFFNKMAQ</sequence>
<proteinExistence type="inferred from homology"/>
<evidence type="ECO:0000313" key="6">
    <source>
        <dbReference type="EMBL" id="PLW29641.1"/>
    </source>
</evidence>
<comment type="similarity">
    <text evidence="1">Belongs to the helicase family. RecQ subfamily.</text>
</comment>
<dbReference type="GO" id="GO:0003677">
    <property type="term" value="F:DNA binding"/>
    <property type="evidence" value="ECO:0007669"/>
    <property type="project" value="UniProtKB-KW"/>
</dbReference>
<comment type="catalytic activity">
    <reaction evidence="4">
        <text>Couples ATP hydrolysis with the unwinding of duplex DNA by translocating in the 3'-5' direction.</text>
        <dbReference type="EC" id="5.6.2.4"/>
    </reaction>
</comment>
<evidence type="ECO:0000256" key="2">
    <source>
        <dbReference type="ARBA" id="ARBA00023125"/>
    </source>
</evidence>
<accession>A0A2N5TVW8</accession>
<gene>
    <name evidence="6" type="ORF">PCASD_16740</name>
</gene>
<dbReference type="PANTHER" id="PTHR13710:SF105">
    <property type="entry name" value="ATP-DEPENDENT DNA HELICASE Q1"/>
    <property type="match status" value="1"/>
</dbReference>